<evidence type="ECO:0000313" key="3">
    <source>
        <dbReference type="Proteomes" id="UP000543419"/>
    </source>
</evidence>
<dbReference type="Pfam" id="PF14897">
    <property type="entry name" value="EpsG"/>
    <property type="match status" value="1"/>
</dbReference>
<keyword evidence="1" id="KW-0472">Membrane</keyword>
<gene>
    <name evidence="2" type="ORF">G1C97_2220</name>
</gene>
<dbReference type="EMBL" id="JAAIIG010000017">
    <property type="protein sequence ID" value="NMM99262.1"/>
    <property type="molecule type" value="Genomic_DNA"/>
</dbReference>
<dbReference type="AlphaFoldDB" id="A0A7Y0EZI8"/>
<evidence type="ECO:0000256" key="1">
    <source>
        <dbReference type="SAM" id="Phobius"/>
    </source>
</evidence>
<feature type="transmembrane region" description="Helical" evidence="1">
    <location>
        <begin position="244"/>
        <end position="262"/>
    </location>
</feature>
<evidence type="ECO:0000313" key="2">
    <source>
        <dbReference type="EMBL" id="NMM99262.1"/>
    </source>
</evidence>
<keyword evidence="1" id="KW-1133">Transmembrane helix</keyword>
<feature type="transmembrane region" description="Helical" evidence="1">
    <location>
        <begin position="125"/>
        <end position="154"/>
    </location>
</feature>
<feature type="transmembrane region" description="Helical" evidence="1">
    <location>
        <begin position="324"/>
        <end position="341"/>
    </location>
</feature>
<feature type="transmembrane region" description="Helical" evidence="1">
    <location>
        <begin position="93"/>
        <end position="113"/>
    </location>
</feature>
<dbReference type="InterPro" id="IPR049458">
    <property type="entry name" value="EpsG-like"/>
</dbReference>
<protein>
    <submittedName>
        <fullName evidence="2">Polysaccharide polymerase</fullName>
    </submittedName>
</protein>
<name>A0A7Y0EZI8_9BIFI</name>
<proteinExistence type="predicted"/>
<keyword evidence="3" id="KW-1185">Reference proteome</keyword>
<sequence length="358" mass="41740">MGVYIFTLFLIAGVFYAIPVKKISCTISVCLMWFITAFRNINVGIPDARGTYLDLFNNLRSQNFFSVISNPFAEGWLFNVLSKIIQIISIGNYRFYLIILSAIFYTCLGIFIYKYSSNALISCIIFFCSYLLFTFSMLRQFTAICILLLFSFSYLKQRRFIAFIVSVILAGLIHSTSFIFLIAYPICFYLTYNIIFLFFTILLSIFGTLFSNTILTLLNLIPMLRYRMDLAESGIYSLNTNDTGYGTLLMLIIFLIFCFLILKKRISYQDNILLLLFSVGIIFQGWSHVIVEFYRVAWYFTIFLIILLPSCISKINDSLIKKSIFICIFIFYLFYFIYYVVPSGQGLPYNFYWEIYGL</sequence>
<feature type="transmembrane region" description="Helical" evidence="1">
    <location>
        <begin position="160"/>
        <end position="184"/>
    </location>
</feature>
<feature type="transmembrane region" description="Helical" evidence="1">
    <location>
        <begin position="271"/>
        <end position="290"/>
    </location>
</feature>
<feature type="transmembrane region" description="Helical" evidence="1">
    <location>
        <begin position="296"/>
        <end position="312"/>
    </location>
</feature>
<accession>A0A7Y0EZI8</accession>
<reference evidence="2 3" key="1">
    <citation type="submission" date="2020-02" db="EMBL/GenBank/DDBJ databases">
        <title>Characterization of phylogenetic diversity of novel bifidobacterial species isolated in Czech ZOOs.</title>
        <authorList>
            <person name="Lugli G.A."/>
            <person name="Vera N.B."/>
            <person name="Ventura M."/>
        </authorList>
    </citation>
    <scope>NUCLEOTIDE SEQUENCE [LARGE SCALE GENOMIC DNA]</scope>
    <source>
        <strain evidence="2 3">DSM 109959</strain>
    </source>
</reference>
<keyword evidence="1" id="KW-0812">Transmembrane</keyword>
<dbReference type="Proteomes" id="UP000543419">
    <property type="component" value="Unassembled WGS sequence"/>
</dbReference>
<feature type="transmembrane region" description="Helical" evidence="1">
    <location>
        <begin position="196"/>
        <end position="224"/>
    </location>
</feature>
<dbReference type="RefSeq" id="WP_169241819.1">
    <property type="nucleotide sequence ID" value="NZ_JAAIIG010000017.1"/>
</dbReference>
<organism evidence="2 3">
    <name type="scientific">Bifidobacterium olomucense</name>
    <dbReference type="NCBI Taxonomy" id="2675324"/>
    <lineage>
        <taxon>Bacteria</taxon>
        <taxon>Bacillati</taxon>
        <taxon>Actinomycetota</taxon>
        <taxon>Actinomycetes</taxon>
        <taxon>Bifidobacteriales</taxon>
        <taxon>Bifidobacteriaceae</taxon>
        <taxon>Bifidobacterium</taxon>
    </lineage>
</organism>
<comment type="caution">
    <text evidence="2">The sequence shown here is derived from an EMBL/GenBank/DDBJ whole genome shotgun (WGS) entry which is preliminary data.</text>
</comment>